<feature type="transmembrane region" description="Helical" evidence="1">
    <location>
        <begin position="166"/>
        <end position="187"/>
    </location>
</feature>
<feature type="transmembrane region" description="Helical" evidence="1">
    <location>
        <begin position="23"/>
        <end position="39"/>
    </location>
</feature>
<sequence length="190" mass="20519">MSVSSPLPCGGYWLSAGRALRDVRMITFAALMVALRVVLRAASIPITESLYVSVSFLPSALGAVVCGPYLALLSGAASDVLGYLAAPRGGPFYPLFTLVSMLECLLYALFLFRAPLRVWRAAAAKLSVNVVCNILLTPVLLSWMYGQAIRVYLATRVVKNLLLFPLEAALLYLLLRAALPALARLGFRGR</sequence>
<keyword evidence="1" id="KW-1133">Transmembrane helix</keyword>
<proteinExistence type="predicted"/>
<comment type="caution">
    <text evidence="2">The sequence shown here is derived from an EMBL/GenBank/DDBJ whole genome shotgun (WGS) entry which is preliminary data.</text>
</comment>
<feature type="transmembrane region" description="Helical" evidence="1">
    <location>
        <begin position="51"/>
        <end position="72"/>
    </location>
</feature>
<protein>
    <submittedName>
        <fullName evidence="2">Folate family ECF transporter S component</fullName>
    </submittedName>
</protein>
<reference evidence="2" key="1">
    <citation type="submission" date="2020-10" db="EMBL/GenBank/DDBJ databases">
        <authorList>
            <person name="Gilroy R."/>
        </authorList>
    </citation>
    <scope>NUCLEOTIDE SEQUENCE</scope>
    <source>
        <strain evidence="2">ChiHile30-977</strain>
    </source>
</reference>
<accession>A0A9D0YUN2</accession>
<dbReference type="Gene3D" id="1.10.1760.20">
    <property type="match status" value="1"/>
</dbReference>
<name>A0A9D0YUN2_9FIRM</name>
<dbReference type="Proteomes" id="UP000886819">
    <property type="component" value="Unassembled WGS sequence"/>
</dbReference>
<dbReference type="GO" id="GO:0022857">
    <property type="term" value="F:transmembrane transporter activity"/>
    <property type="evidence" value="ECO:0007669"/>
    <property type="project" value="InterPro"/>
</dbReference>
<dbReference type="NCBIfam" id="TIGR04518">
    <property type="entry name" value="ECF_S_folT_fam"/>
    <property type="match status" value="1"/>
</dbReference>
<evidence type="ECO:0000256" key="1">
    <source>
        <dbReference type="SAM" id="Phobius"/>
    </source>
</evidence>
<dbReference type="Pfam" id="PF12822">
    <property type="entry name" value="ECF_trnsprt"/>
    <property type="match status" value="1"/>
</dbReference>
<dbReference type="EMBL" id="DVFI01000026">
    <property type="protein sequence ID" value="HIQ62303.1"/>
    <property type="molecule type" value="Genomic_DNA"/>
</dbReference>
<dbReference type="InterPro" id="IPR024529">
    <property type="entry name" value="ECF_trnsprt_substrate-spec"/>
</dbReference>
<organism evidence="2 3">
    <name type="scientific">Candidatus Avichristensenella intestinipullorum</name>
    <dbReference type="NCBI Taxonomy" id="2840693"/>
    <lineage>
        <taxon>Bacteria</taxon>
        <taxon>Bacillati</taxon>
        <taxon>Bacillota</taxon>
        <taxon>Clostridia</taxon>
        <taxon>Candidatus Avichristensenella</taxon>
    </lineage>
</organism>
<dbReference type="AlphaFoldDB" id="A0A9D0YUN2"/>
<feature type="transmembrane region" description="Helical" evidence="1">
    <location>
        <begin position="126"/>
        <end position="146"/>
    </location>
</feature>
<evidence type="ECO:0000313" key="3">
    <source>
        <dbReference type="Proteomes" id="UP000886819"/>
    </source>
</evidence>
<evidence type="ECO:0000313" key="2">
    <source>
        <dbReference type="EMBL" id="HIQ62303.1"/>
    </source>
</evidence>
<reference evidence="2" key="2">
    <citation type="journal article" date="2021" name="PeerJ">
        <title>Extensive microbial diversity within the chicken gut microbiome revealed by metagenomics and culture.</title>
        <authorList>
            <person name="Gilroy R."/>
            <person name="Ravi A."/>
            <person name="Getino M."/>
            <person name="Pursley I."/>
            <person name="Horton D.L."/>
            <person name="Alikhan N.F."/>
            <person name="Baker D."/>
            <person name="Gharbi K."/>
            <person name="Hall N."/>
            <person name="Watson M."/>
            <person name="Adriaenssens E.M."/>
            <person name="Foster-Nyarko E."/>
            <person name="Jarju S."/>
            <person name="Secka A."/>
            <person name="Antonio M."/>
            <person name="Oren A."/>
            <person name="Chaudhuri R.R."/>
            <person name="La Ragione R."/>
            <person name="Hildebrand F."/>
            <person name="Pallen M.J."/>
        </authorList>
    </citation>
    <scope>NUCLEOTIDE SEQUENCE</scope>
    <source>
        <strain evidence="2">ChiHile30-977</strain>
    </source>
</reference>
<keyword evidence="1" id="KW-0812">Transmembrane</keyword>
<dbReference type="InterPro" id="IPR030949">
    <property type="entry name" value="ECF_S_folate_fam"/>
</dbReference>
<keyword evidence="1" id="KW-0472">Membrane</keyword>
<feature type="transmembrane region" description="Helical" evidence="1">
    <location>
        <begin position="92"/>
        <end position="114"/>
    </location>
</feature>
<gene>
    <name evidence="2" type="ORF">IAA66_01790</name>
</gene>